<gene>
    <name evidence="1" type="primary">fdhD_1</name>
    <name evidence="1" type="ORF">Pmgp_01458</name>
</gene>
<sequence length="54" mass="5870">MGIPVIVSRLAPTELVVKLAYQLGITVVGFAGRTGSVYIPTINESQIKHLKLYN</sequence>
<name>A0A4Y7RSL7_9FIRM</name>
<dbReference type="GO" id="GO:0016783">
    <property type="term" value="F:sulfurtransferase activity"/>
    <property type="evidence" value="ECO:0007669"/>
    <property type="project" value="InterPro"/>
</dbReference>
<dbReference type="InterPro" id="IPR016193">
    <property type="entry name" value="Cytidine_deaminase-like"/>
</dbReference>
<proteinExistence type="predicted"/>
<evidence type="ECO:0000313" key="1">
    <source>
        <dbReference type="EMBL" id="TEB11662.1"/>
    </source>
</evidence>
<keyword evidence="2" id="KW-1185">Reference proteome</keyword>
<dbReference type="Proteomes" id="UP000297597">
    <property type="component" value="Unassembled WGS sequence"/>
</dbReference>
<organism evidence="1 2">
    <name type="scientific">Pelotomaculum propionicicum</name>
    <dbReference type="NCBI Taxonomy" id="258475"/>
    <lineage>
        <taxon>Bacteria</taxon>
        <taxon>Bacillati</taxon>
        <taxon>Bacillota</taxon>
        <taxon>Clostridia</taxon>
        <taxon>Eubacteriales</taxon>
        <taxon>Desulfotomaculaceae</taxon>
        <taxon>Pelotomaculum</taxon>
    </lineage>
</organism>
<dbReference type="Pfam" id="PF02634">
    <property type="entry name" value="FdhD-NarQ"/>
    <property type="match status" value="1"/>
</dbReference>
<accession>A0A4Y7RSL7</accession>
<dbReference type="SUPFAM" id="SSF53927">
    <property type="entry name" value="Cytidine deaminase-like"/>
    <property type="match status" value="1"/>
</dbReference>
<dbReference type="AlphaFoldDB" id="A0A4Y7RSL7"/>
<comment type="caution">
    <text evidence="1">The sequence shown here is derived from an EMBL/GenBank/DDBJ whole genome shotgun (WGS) entry which is preliminary data.</text>
</comment>
<dbReference type="InterPro" id="IPR003786">
    <property type="entry name" value="FdhD"/>
</dbReference>
<dbReference type="EMBL" id="QFFZ01000012">
    <property type="protein sequence ID" value="TEB11662.1"/>
    <property type="molecule type" value="Genomic_DNA"/>
</dbReference>
<protein>
    <submittedName>
        <fullName evidence="1">Protein FdhD</fullName>
    </submittedName>
</protein>
<reference evidence="1 2" key="1">
    <citation type="journal article" date="2018" name="Environ. Microbiol.">
        <title>Novel energy conservation strategies and behaviour of Pelotomaculum schinkii driving syntrophic propionate catabolism.</title>
        <authorList>
            <person name="Hidalgo-Ahumada C.A.P."/>
            <person name="Nobu M.K."/>
            <person name="Narihiro T."/>
            <person name="Tamaki H."/>
            <person name="Liu W.T."/>
            <person name="Kamagata Y."/>
            <person name="Stams A.J.M."/>
            <person name="Imachi H."/>
            <person name="Sousa D.Z."/>
        </authorList>
    </citation>
    <scope>NUCLEOTIDE SEQUENCE [LARGE SCALE GENOMIC DNA]</scope>
    <source>
        <strain evidence="1 2">MGP</strain>
    </source>
</reference>
<evidence type="ECO:0000313" key="2">
    <source>
        <dbReference type="Proteomes" id="UP000297597"/>
    </source>
</evidence>
<dbReference type="Gene3D" id="3.40.140.10">
    <property type="entry name" value="Cytidine Deaminase, domain 2"/>
    <property type="match status" value="1"/>
</dbReference>